<reference evidence="2" key="1">
    <citation type="submission" date="2014-09" db="EMBL/GenBank/DDBJ databases">
        <authorList>
            <person name="Magalhaes I.L.F."/>
            <person name="Oliveira U."/>
            <person name="Santos F.R."/>
            <person name="Vidigal T.H.D.A."/>
            <person name="Brescovit A.D."/>
            <person name="Santos A.J."/>
        </authorList>
    </citation>
    <scope>NUCLEOTIDE SEQUENCE</scope>
    <source>
        <tissue evidence="2">Shoot tissue taken approximately 20 cm above the soil surface</tissue>
    </source>
</reference>
<keyword evidence="1" id="KW-1133">Transmembrane helix</keyword>
<proteinExistence type="predicted"/>
<protein>
    <submittedName>
        <fullName evidence="2">Uncharacterized protein</fullName>
    </submittedName>
</protein>
<reference evidence="2" key="2">
    <citation type="journal article" date="2015" name="Data Brief">
        <title>Shoot transcriptome of the giant reed, Arundo donax.</title>
        <authorList>
            <person name="Barrero R.A."/>
            <person name="Guerrero F.D."/>
            <person name="Moolhuijzen P."/>
            <person name="Goolsby J.A."/>
            <person name="Tidwell J."/>
            <person name="Bellgard S.E."/>
            <person name="Bellgard M.I."/>
        </authorList>
    </citation>
    <scope>NUCLEOTIDE SEQUENCE</scope>
    <source>
        <tissue evidence="2">Shoot tissue taken approximately 20 cm above the soil surface</tissue>
    </source>
</reference>
<name>A0A0A9HE13_ARUDO</name>
<keyword evidence="1" id="KW-0472">Membrane</keyword>
<sequence>MVCSLQVCYFFQTSCLVFFVWISSINLFHGNRT</sequence>
<accession>A0A0A9HE13</accession>
<feature type="transmembrane region" description="Helical" evidence="1">
    <location>
        <begin position="7"/>
        <end position="28"/>
    </location>
</feature>
<evidence type="ECO:0000256" key="1">
    <source>
        <dbReference type="SAM" id="Phobius"/>
    </source>
</evidence>
<keyword evidence="1" id="KW-0812">Transmembrane</keyword>
<dbReference type="EMBL" id="GBRH01166788">
    <property type="protein sequence ID" value="JAE31108.1"/>
    <property type="molecule type" value="Transcribed_RNA"/>
</dbReference>
<evidence type="ECO:0000313" key="2">
    <source>
        <dbReference type="EMBL" id="JAE31108.1"/>
    </source>
</evidence>
<organism evidence="2">
    <name type="scientific">Arundo donax</name>
    <name type="common">Giant reed</name>
    <name type="synonym">Donax arundinaceus</name>
    <dbReference type="NCBI Taxonomy" id="35708"/>
    <lineage>
        <taxon>Eukaryota</taxon>
        <taxon>Viridiplantae</taxon>
        <taxon>Streptophyta</taxon>
        <taxon>Embryophyta</taxon>
        <taxon>Tracheophyta</taxon>
        <taxon>Spermatophyta</taxon>
        <taxon>Magnoliopsida</taxon>
        <taxon>Liliopsida</taxon>
        <taxon>Poales</taxon>
        <taxon>Poaceae</taxon>
        <taxon>PACMAD clade</taxon>
        <taxon>Arundinoideae</taxon>
        <taxon>Arundineae</taxon>
        <taxon>Arundo</taxon>
    </lineage>
</organism>
<dbReference type="AlphaFoldDB" id="A0A0A9HE13"/>